<dbReference type="PANTHER" id="PTHR10887">
    <property type="entry name" value="DNA2/NAM7 HELICASE FAMILY"/>
    <property type="match status" value="1"/>
</dbReference>
<sequence>ISSEKKLYSIPYSTLVRIGRCIYGANIELARNGAPDPFVPMVCECRVEMAKPLILAVIRKDDERRLLGIGQGTRFRIDRVASRIVYSRQLSAFGALSSYANDGYAASRTASLIPTSGSNTPTNNGNPYGPASGANTPTMGDGRISPVPMPMSNSQREKLQKVKASGANDIIVKVLTSSNPEEVVSSAASPYSIGGPPPSQASSGPSAEAIANNPQLAAIMENLKRANPSLYNNMQGQRGGPRGGGGGYGGSPDRGSQLNPSQRAAMDAAMSRRLTLVQGPPGTGKTSSSTAIVQSWIDKVKATRGSMGNDKIFCGSDSNIAVDNLLEGLLKKGVRAVRIGRPESASPHLLEYCVEEMASRAKKEAIERNPNDKNGIANAGHQTKQRMVKNAEVICATCIGAAAGYLQNFSFCHILVDEASQCHELSCLVPLVHGCEQLVLVGDHCQLPPTISCDAAKRDGLGVSLFDRL</sequence>
<feature type="compositionally biased region" description="Gly residues" evidence="1">
    <location>
        <begin position="237"/>
        <end position="252"/>
    </location>
</feature>
<feature type="domain" description="DNA2/NAM7 helicase helicase" evidence="2">
    <location>
        <begin position="257"/>
        <end position="364"/>
    </location>
</feature>
<feature type="region of interest" description="Disordered" evidence="1">
    <location>
        <begin position="115"/>
        <end position="162"/>
    </location>
</feature>
<dbReference type="Gene3D" id="3.40.50.300">
    <property type="entry name" value="P-loop containing nucleotide triphosphate hydrolases"/>
    <property type="match status" value="1"/>
</dbReference>
<dbReference type="PANTHER" id="PTHR10887:SF517">
    <property type="entry name" value="RNA HELICASE NONSENSE MRNA REDUCING FACTOR"/>
    <property type="match status" value="1"/>
</dbReference>
<dbReference type="Pfam" id="PF13086">
    <property type="entry name" value="AAA_11"/>
    <property type="match status" value="2"/>
</dbReference>
<evidence type="ECO:0000313" key="3">
    <source>
        <dbReference type="EMBL" id="GMI25870.1"/>
    </source>
</evidence>
<dbReference type="GO" id="GO:0000184">
    <property type="term" value="P:nuclear-transcribed mRNA catabolic process, nonsense-mediated decay"/>
    <property type="evidence" value="ECO:0007669"/>
    <property type="project" value="TreeGrafter"/>
</dbReference>
<dbReference type="InterPro" id="IPR027417">
    <property type="entry name" value="P-loop_NTPase"/>
</dbReference>
<evidence type="ECO:0000259" key="2">
    <source>
        <dbReference type="Pfam" id="PF13086"/>
    </source>
</evidence>
<dbReference type="OrthoDB" id="201314at2759"/>
<dbReference type="GO" id="GO:0003724">
    <property type="term" value="F:RNA helicase activity"/>
    <property type="evidence" value="ECO:0007669"/>
    <property type="project" value="TreeGrafter"/>
</dbReference>
<feature type="non-terminal residue" evidence="3">
    <location>
        <position position="469"/>
    </location>
</feature>
<feature type="non-terminal residue" evidence="3">
    <location>
        <position position="1"/>
    </location>
</feature>
<organism evidence="3 4">
    <name type="scientific">Triparma retinervis</name>
    <dbReference type="NCBI Taxonomy" id="2557542"/>
    <lineage>
        <taxon>Eukaryota</taxon>
        <taxon>Sar</taxon>
        <taxon>Stramenopiles</taxon>
        <taxon>Ochrophyta</taxon>
        <taxon>Bolidophyceae</taxon>
        <taxon>Parmales</taxon>
        <taxon>Triparmaceae</taxon>
        <taxon>Triparma</taxon>
    </lineage>
</organism>
<dbReference type="GO" id="GO:0005737">
    <property type="term" value="C:cytoplasm"/>
    <property type="evidence" value="ECO:0007669"/>
    <property type="project" value="TreeGrafter"/>
</dbReference>
<keyword evidence="4" id="KW-1185">Reference proteome</keyword>
<dbReference type="Proteomes" id="UP001165082">
    <property type="component" value="Unassembled WGS sequence"/>
</dbReference>
<dbReference type="InterPro" id="IPR041677">
    <property type="entry name" value="DNA2/NAM7_AAA_11"/>
</dbReference>
<proteinExistence type="predicted"/>
<feature type="domain" description="DNA2/NAM7 helicase helicase" evidence="2">
    <location>
        <begin position="380"/>
        <end position="451"/>
    </location>
</feature>
<evidence type="ECO:0000313" key="4">
    <source>
        <dbReference type="Proteomes" id="UP001165082"/>
    </source>
</evidence>
<name>A0A9W7L2L8_9STRA</name>
<dbReference type="AlphaFoldDB" id="A0A9W7L2L8"/>
<dbReference type="SUPFAM" id="SSF52540">
    <property type="entry name" value="P-loop containing nucleoside triphosphate hydrolases"/>
    <property type="match status" value="1"/>
</dbReference>
<feature type="region of interest" description="Disordered" evidence="1">
    <location>
        <begin position="230"/>
        <end position="268"/>
    </location>
</feature>
<protein>
    <recommendedName>
        <fullName evidence="2">DNA2/NAM7 helicase helicase domain-containing protein</fullName>
    </recommendedName>
</protein>
<feature type="compositionally biased region" description="Low complexity" evidence="1">
    <location>
        <begin position="115"/>
        <end position="130"/>
    </location>
</feature>
<evidence type="ECO:0000256" key="1">
    <source>
        <dbReference type="SAM" id="MobiDB-lite"/>
    </source>
</evidence>
<comment type="caution">
    <text evidence="3">The sequence shown here is derived from an EMBL/GenBank/DDBJ whole genome shotgun (WGS) entry which is preliminary data.</text>
</comment>
<reference evidence="3" key="1">
    <citation type="submission" date="2022-07" db="EMBL/GenBank/DDBJ databases">
        <title>Genome analysis of Parmales, a sister group of diatoms, reveals the evolutionary specialization of diatoms from phago-mixotrophs to photoautotrophs.</title>
        <authorList>
            <person name="Ban H."/>
            <person name="Sato S."/>
            <person name="Yoshikawa S."/>
            <person name="Kazumasa Y."/>
            <person name="Nakamura Y."/>
            <person name="Ichinomiya M."/>
            <person name="Saitoh K."/>
            <person name="Sato N."/>
            <person name="Blanc-Mathieu R."/>
            <person name="Endo H."/>
            <person name="Kuwata A."/>
            <person name="Ogata H."/>
        </authorList>
    </citation>
    <scope>NUCLEOTIDE SEQUENCE</scope>
</reference>
<dbReference type="InterPro" id="IPR045055">
    <property type="entry name" value="DNA2/NAM7-like"/>
</dbReference>
<gene>
    <name evidence="3" type="ORF">TrRE_jg4908</name>
</gene>
<dbReference type="EMBL" id="BRXZ01008409">
    <property type="protein sequence ID" value="GMI25870.1"/>
    <property type="molecule type" value="Genomic_DNA"/>
</dbReference>
<accession>A0A9W7L2L8</accession>
<feature type="region of interest" description="Disordered" evidence="1">
    <location>
        <begin position="186"/>
        <end position="207"/>
    </location>
</feature>